<dbReference type="EMBL" id="CCEJ010000004">
    <property type="protein sequence ID" value="CDR33824.1"/>
    <property type="molecule type" value="Genomic_DNA"/>
</dbReference>
<protein>
    <submittedName>
        <fullName evidence="1">Uncharacterized protein</fullName>
    </submittedName>
</protein>
<accession>A0A090DYP2</accession>
<dbReference type="STRING" id="1437425.CSEC_0997"/>
<dbReference type="AlphaFoldDB" id="A0A090DYP2"/>
<evidence type="ECO:0000313" key="2">
    <source>
        <dbReference type="Proteomes" id="UP000031552"/>
    </source>
</evidence>
<name>A0A090DYP2_9BACT</name>
<dbReference type="OrthoDB" id="20968at2"/>
<reference evidence="1" key="1">
    <citation type="submission" date="2013-12" db="EMBL/GenBank/DDBJ databases">
        <authorList>
            <person name="Linke B."/>
        </authorList>
    </citation>
    <scope>NUCLEOTIDE SEQUENCE [LARGE SCALE GENOMIC DNA]</scope>
    <source>
        <strain evidence="1">CRIB-18</strain>
    </source>
</reference>
<gene>
    <name evidence="1" type="ORF">CSEC_0997</name>
</gene>
<keyword evidence="2" id="KW-1185">Reference proteome</keyword>
<dbReference type="eggNOG" id="ENOG503375V">
    <property type="taxonomic scope" value="Bacteria"/>
</dbReference>
<sequence>MTDKFNFFESKKECATESEEEASAFYWDGETCFFKDQVFLPDILLSPSASPYNTKVIPLKGDLQDEGSWDEALLLAKQEIEKKKYILWELDLGLFTGLKFPPDHQGQFATLQFVINHFAEKVFPLFEKHSLGVILYSGSLSLESELSKKKGLFDEAIAQYRENHGLNEPDEICFFEIAFRFLEELAKPLRDLVKTFIILDLKDTALITEARVLSKENSLKIQIIPKNAKIPREGLSVEGQKIVYKKDDKLTSLGLLMPKVNQKAKDYKLIDETLQSLLQKKTSFRLISEEHLITEWKGLDKLIVDPAMLSKEGFRMLQGFSAAGGSILTLREELGLPDESPFSIEDLT</sequence>
<organism evidence="1 2">
    <name type="scientific">Candidatus Criblamydia sequanensis CRIB-18</name>
    <dbReference type="NCBI Taxonomy" id="1437425"/>
    <lineage>
        <taxon>Bacteria</taxon>
        <taxon>Pseudomonadati</taxon>
        <taxon>Chlamydiota</taxon>
        <taxon>Chlamydiia</taxon>
        <taxon>Parachlamydiales</taxon>
        <taxon>Candidatus Criblamydiaceae</taxon>
        <taxon>Candidatus Criblamydia</taxon>
    </lineage>
</organism>
<evidence type="ECO:0000313" key="1">
    <source>
        <dbReference type="EMBL" id="CDR33824.1"/>
    </source>
</evidence>
<comment type="caution">
    <text evidence="1">The sequence shown here is derived from an EMBL/GenBank/DDBJ whole genome shotgun (WGS) entry which is preliminary data.</text>
</comment>
<reference evidence="1" key="2">
    <citation type="submission" date="2014-09" db="EMBL/GenBank/DDBJ databases">
        <title>Criblamydia sequanensis harbors a mega-plasmid encoding arsenite resistance.</title>
        <authorList>
            <person name="Bertelli C."/>
            <person name="Goesmann A."/>
            <person name="Greub G."/>
        </authorList>
    </citation>
    <scope>NUCLEOTIDE SEQUENCE [LARGE SCALE GENOMIC DNA]</scope>
    <source>
        <strain evidence="1">CRIB-18</strain>
    </source>
</reference>
<dbReference type="Proteomes" id="UP000031552">
    <property type="component" value="Unassembled WGS sequence"/>
</dbReference>
<dbReference type="RefSeq" id="WP_041017368.1">
    <property type="nucleotide sequence ID" value="NZ_CCEJ010000004.1"/>
</dbReference>
<proteinExistence type="predicted"/>